<reference evidence="1 2" key="1">
    <citation type="submission" date="2021-06" db="EMBL/GenBank/DDBJ databases">
        <title>Gemonas diversity in paddy soil.</title>
        <authorList>
            <person name="Liu G."/>
        </authorList>
    </citation>
    <scope>NUCLEOTIDE SEQUENCE [LARGE SCALE GENOMIC DNA]</scope>
    <source>
        <strain evidence="1 2">RG2</strain>
    </source>
</reference>
<sequence>MLEICAQFFHHLNSSGVLYCHWKSNRNLEMSLAGKTDLDLLVDPASRQLFEQSLAFFGMKRLDAPPGKAFPGLEDYLGFDYATGALIHLHVHYALVMGEKFIKNHRLPLERLFFNHLVLSPQGIWIPCPELELIVLVLRAHMKTDLASLVKLRIKESLGEPYNPFPDHILQELLELTGNSDLEKARDIYRESDLPLAPELIFDFIRDVRGGTLRAGALLRGKARILFGLRGYARENIPASYVKYAVQYLRRLPLMPRYSPKKTVSGGGRVFALVGADGAGKSSLVQDLDRWLSWKVQTRRVYLGIPKDGVVHAGFALARRLAGLGLRPWAGALEALLWLVVARRRRAVSLRASRLAAAGEIVLSDRFPMEEFNCMPLPMDGPRLGNSGSRFADLEASLYRQLARPDRILVLKADLEALRKRKADLPLEAHLQKVRAVNAIAEKGNTLAVDAMRGYQEVLLDVKRLVWRALSGDDATAAYLNAPSSVPTVRGEAAGIASAPC</sequence>
<accession>A0ABX8LI01</accession>
<gene>
    <name evidence="1" type="ORF">KP001_03775</name>
</gene>
<organism evidence="1 2">
    <name type="scientific">Geomonas subterranea</name>
    <dbReference type="NCBI Taxonomy" id="2847989"/>
    <lineage>
        <taxon>Bacteria</taxon>
        <taxon>Pseudomonadati</taxon>
        <taxon>Thermodesulfobacteriota</taxon>
        <taxon>Desulfuromonadia</taxon>
        <taxon>Geobacterales</taxon>
        <taxon>Geobacteraceae</taxon>
        <taxon>Geomonas</taxon>
    </lineage>
</organism>
<evidence type="ECO:0000313" key="1">
    <source>
        <dbReference type="EMBL" id="QXE91668.1"/>
    </source>
</evidence>
<dbReference type="EMBL" id="CP077683">
    <property type="protein sequence ID" value="QXE91668.1"/>
    <property type="molecule type" value="Genomic_DNA"/>
</dbReference>
<proteinExistence type="predicted"/>
<evidence type="ECO:0000313" key="2">
    <source>
        <dbReference type="Proteomes" id="UP000683559"/>
    </source>
</evidence>
<keyword evidence="2" id="KW-1185">Reference proteome</keyword>
<dbReference type="RefSeq" id="WP_217288246.1">
    <property type="nucleotide sequence ID" value="NZ_CP077683.1"/>
</dbReference>
<evidence type="ECO:0008006" key="3">
    <source>
        <dbReference type="Google" id="ProtNLM"/>
    </source>
</evidence>
<protein>
    <recommendedName>
        <fullName evidence="3">Thymidylate kinase</fullName>
    </recommendedName>
</protein>
<name>A0ABX8LI01_9BACT</name>
<dbReference type="Proteomes" id="UP000683559">
    <property type="component" value="Chromosome"/>
</dbReference>